<dbReference type="Proteomes" id="UP000261166">
    <property type="component" value="Unassembled WGS sequence"/>
</dbReference>
<dbReference type="RefSeq" id="WP_025491519.1">
    <property type="nucleotide sequence ID" value="NZ_JBKVAZ010000015.1"/>
</dbReference>
<gene>
    <name evidence="1" type="ORF">DWY69_28020</name>
</gene>
<dbReference type="InterPro" id="IPR053161">
    <property type="entry name" value="Ulvan_degrading_GH"/>
</dbReference>
<dbReference type="OrthoDB" id="9761519at2"/>
<protein>
    <recommendedName>
        <fullName evidence="3">Glycoside hydrolase family 2</fullName>
    </recommendedName>
</protein>
<evidence type="ECO:0008006" key="3">
    <source>
        <dbReference type="Google" id="ProtNLM"/>
    </source>
</evidence>
<proteinExistence type="predicted"/>
<name>A0A3E3I9U1_9FIRM</name>
<sequence length="844" mass="97336">MNKKLQDVLNGSYGNYIMPFFWLHGSSEDILREYMEKIFNCGIRAVCLESRPHPDFVGEGWWKDLDIIMEEARNRQMRVWVLDDSHFPTGFANGAVRKAPDRLKRWSLIERTMKVDGPILGCRFAVHDRFFTETGGFGETDPKEELVAVIAGKRNDKDGCVYYSELIDVTDKVINGWLYMDIPEGNYCLFIYSKKMGAASKASDYISLLEKESVKILIDTVYEPHYRRYKDDFGETFAGFFSDEPGFYNLSGQPYELGKIGDLMPLPWTDRLRDQLCPDKGNKTKLVGLFHNCGGTEREIRFSYMDMITRMYENNFSIQLGKWCEERHVEYIGHVMEDGELNSGLGPGTGHYFRAMSGQNMAGIDVVLNDLQPERDYDSGEYYHYSLPVLAASAAHQNPRMKGRAMCEIFGAFGWSEGLTLMRWMADYMLVNGINWFVPHAFSEKEFPDQDCPPHFYAHGNNPQYRHMHVLFNYMNRICHLLNGGRAIVDTAILFPAEGCWAGGYRPFGYLGKLCLQNQISYEVLCLDYLREAVVEQERIIVGKASYRFLLIDSIAYLPEENIRLLEELYRKGAHIFYVNARPEGLTSIIEGNIPVIEEKEIPALLDESRNCRIFPHNKWLRCYKYVFPDLCVYMFMNSSMVNTLDVAVKVEEEEAYICYHGVENIWSLSKRNEDRSLQFHMEKGESFLLLAGRKKDLPELPKVSGTEKIRKIFDGEIRISTADYNSQECFRLLMTVKNLEDISKSILNFSGIIRYEMEFEGKACRLELERCYEAAEVFINGHSVGVRIGYPYSYNISDFTIDGLNEIRIEVATTLANAFMDPRSMERPVEPEGILGNIYLLFE</sequence>
<comment type="caution">
    <text evidence="1">The sequence shown here is derived from an EMBL/GenBank/DDBJ whole genome shotgun (WGS) entry which is preliminary data.</text>
</comment>
<dbReference type="InterPro" id="IPR008979">
    <property type="entry name" value="Galactose-bd-like_sf"/>
</dbReference>
<organism evidence="1 2">
    <name type="scientific">Eisenbergiella massiliensis</name>
    <dbReference type="NCBI Taxonomy" id="1720294"/>
    <lineage>
        <taxon>Bacteria</taxon>
        <taxon>Bacillati</taxon>
        <taxon>Bacillota</taxon>
        <taxon>Clostridia</taxon>
        <taxon>Lachnospirales</taxon>
        <taxon>Lachnospiraceae</taxon>
        <taxon>Eisenbergiella</taxon>
    </lineage>
</organism>
<accession>A0A3E3I9U1</accession>
<dbReference type="EMBL" id="QVLU01000043">
    <property type="protein sequence ID" value="RGE63802.1"/>
    <property type="molecule type" value="Genomic_DNA"/>
</dbReference>
<reference evidence="1 2" key="1">
    <citation type="submission" date="2018-08" db="EMBL/GenBank/DDBJ databases">
        <title>A genome reference for cultivated species of the human gut microbiota.</title>
        <authorList>
            <person name="Zou Y."/>
            <person name="Xue W."/>
            <person name="Luo G."/>
        </authorList>
    </citation>
    <scope>NUCLEOTIDE SEQUENCE [LARGE SCALE GENOMIC DNA]</scope>
    <source>
        <strain evidence="1 2">AF26-4BH</strain>
    </source>
</reference>
<dbReference type="SUPFAM" id="SSF49785">
    <property type="entry name" value="Galactose-binding domain-like"/>
    <property type="match status" value="1"/>
</dbReference>
<evidence type="ECO:0000313" key="1">
    <source>
        <dbReference type="EMBL" id="RGE63802.1"/>
    </source>
</evidence>
<evidence type="ECO:0000313" key="2">
    <source>
        <dbReference type="Proteomes" id="UP000261166"/>
    </source>
</evidence>
<dbReference type="AlphaFoldDB" id="A0A3E3I9U1"/>
<dbReference type="Gene3D" id="2.60.120.260">
    <property type="entry name" value="Galactose-binding domain-like"/>
    <property type="match status" value="1"/>
</dbReference>
<dbReference type="PANTHER" id="PTHR36848:SF2">
    <property type="entry name" value="SECRETED PROTEIN"/>
    <property type="match status" value="1"/>
</dbReference>
<dbReference type="PANTHER" id="PTHR36848">
    <property type="entry name" value="DNA-BINDING PROTEIN (PUTATIVE SECRETED PROTEIN)-RELATED"/>
    <property type="match status" value="1"/>
</dbReference>